<keyword evidence="9" id="KW-1185">Reference proteome</keyword>
<evidence type="ECO:0000256" key="2">
    <source>
        <dbReference type="ARBA" id="ARBA00022475"/>
    </source>
</evidence>
<name>A0A2T3P4A4_9GAMM</name>
<dbReference type="PANTHER" id="PTHR35007:SF2">
    <property type="entry name" value="PILUS ASSEMBLE PROTEIN"/>
    <property type="match status" value="1"/>
</dbReference>
<dbReference type="RefSeq" id="WP_107302920.1">
    <property type="nucleotide sequence ID" value="NZ_AP024852.1"/>
</dbReference>
<proteinExistence type="predicted"/>
<reference evidence="8 9" key="1">
    <citation type="submission" date="2018-01" db="EMBL/GenBank/DDBJ databases">
        <title>Whole genome sequencing of Histamine producing bacteria.</title>
        <authorList>
            <person name="Butler K."/>
        </authorList>
    </citation>
    <scope>NUCLEOTIDE SEQUENCE [LARGE SCALE GENOMIC DNA]</scope>
    <source>
        <strain evidence="8 9">DSM 24669</strain>
    </source>
</reference>
<evidence type="ECO:0000259" key="7">
    <source>
        <dbReference type="Pfam" id="PF00482"/>
    </source>
</evidence>
<dbReference type="EMBL" id="PYLZ01000009">
    <property type="protein sequence ID" value="PSW23344.1"/>
    <property type="molecule type" value="Genomic_DNA"/>
</dbReference>
<feature type="transmembrane region" description="Helical" evidence="6">
    <location>
        <begin position="259"/>
        <end position="279"/>
    </location>
</feature>
<keyword evidence="2" id="KW-1003">Cell membrane</keyword>
<evidence type="ECO:0000256" key="1">
    <source>
        <dbReference type="ARBA" id="ARBA00004651"/>
    </source>
</evidence>
<evidence type="ECO:0000313" key="8">
    <source>
        <dbReference type="EMBL" id="PSW23344.1"/>
    </source>
</evidence>
<keyword evidence="4 6" id="KW-1133">Transmembrane helix</keyword>
<comment type="caution">
    <text evidence="8">The sequence shown here is derived from an EMBL/GenBank/DDBJ whole genome shotgun (WGS) entry which is preliminary data.</text>
</comment>
<protein>
    <submittedName>
        <fullName evidence="8">Biotin synthase</fullName>
    </submittedName>
</protein>
<comment type="subcellular location">
    <subcellularLocation>
        <location evidence="1">Cell membrane</location>
        <topology evidence="1">Multi-pass membrane protein</topology>
    </subcellularLocation>
</comment>
<dbReference type="AlphaFoldDB" id="A0A2T3P4A4"/>
<evidence type="ECO:0000256" key="3">
    <source>
        <dbReference type="ARBA" id="ARBA00022692"/>
    </source>
</evidence>
<dbReference type="InterPro" id="IPR018076">
    <property type="entry name" value="T2SS_GspF_dom"/>
</dbReference>
<dbReference type="Pfam" id="PF00482">
    <property type="entry name" value="T2SSF"/>
    <property type="match status" value="1"/>
</dbReference>
<keyword evidence="5 6" id="KW-0472">Membrane</keyword>
<organism evidence="8 9">
    <name type="scientific">Photobacterium swingsii</name>
    <dbReference type="NCBI Taxonomy" id="680026"/>
    <lineage>
        <taxon>Bacteria</taxon>
        <taxon>Pseudomonadati</taxon>
        <taxon>Pseudomonadota</taxon>
        <taxon>Gammaproteobacteria</taxon>
        <taxon>Vibrionales</taxon>
        <taxon>Vibrionaceae</taxon>
        <taxon>Photobacterium</taxon>
    </lineage>
</organism>
<evidence type="ECO:0000256" key="5">
    <source>
        <dbReference type="ARBA" id="ARBA00023136"/>
    </source>
</evidence>
<gene>
    <name evidence="8" type="ORF">C9I94_16180</name>
</gene>
<dbReference type="OrthoDB" id="9810662at2"/>
<dbReference type="Proteomes" id="UP000240481">
    <property type="component" value="Unassembled WGS sequence"/>
</dbReference>
<evidence type="ECO:0000256" key="6">
    <source>
        <dbReference type="SAM" id="Phobius"/>
    </source>
</evidence>
<feature type="transmembrane region" description="Helical" evidence="6">
    <location>
        <begin position="109"/>
        <end position="129"/>
    </location>
</feature>
<evidence type="ECO:0000313" key="9">
    <source>
        <dbReference type="Proteomes" id="UP000240481"/>
    </source>
</evidence>
<dbReference type="GO" id="GO:0005886">
    <property type="term" value="C:plasma membrane"/>
    <property type="evidence" value="ECO:0007669"/>
    <property type="project" value="UniProtKB-SubCell"/>
</dbReference>
<feature type="domain" description="Type II secretion system protein GspF" evidence="7">
    <location>
        <begin position="147"/>
        <end position="274"/>
    </location>
</feature>
<dbReference type="PANTHER" id="PTHR35007">
    <property type="entry name" value="INTEGRAL MEMBRANE PROTEIN-RELATED"/>
    <property type="match status" value="1"/>
</dbReference>
<keyword evidence="3 6" id="KW-0812">Transmembrane</keyword>
<sequence>MLISLIMLLIGVGAFSWLQSSHKAKQRKRMHHLLQSEETESDARKNFRKAMNKISAENKKEFESKLEQAGVYNKGLAIYYLPAKFSVIGITTVICGFQVLAGNWQLNDAILPFLGVMIAVIIVPDFVLAAKKKTVERNVSRELPYLIDLMAVCVQTGMTLESALAYLADEMQGFDKHLAYHIHKTAERARLTGLETALTEFAVRINTQEVRSFTFTLLQSLQHGSSIYQVLITLSKDIREVQMLETEEKIGQLSAKMSIPLILFIMIPIVILIIAPGVMRVAQSGGIG</sequence>
<feature type="transmembrane region" description="Helical" evidence="6">
    <location>
        <begin position="77"/>
        <end position="97"/>
    </location>
</feature>
<accession>A0A2T3P4A4</accession>
<evidence type="ECO:0000256" key="4">
    <source>
        <dbReference type="ARBA" id="ARBA00022989"/>
    </source>
</evidence>
<dbReference type="STRING" id="680026.AB733_19130"/>